<dbReference type="SUPFAM" id="SSF53850">
    <property type="entry name" value="Periplasmic binding protein-like II"/>
    <property type="match status" value="1"/>
</dbReference>
<dbReference type="InterPro" id="IPR005064">
    <property type="entry name" value="BUG"/>
</dbReference>
<dbReference type="PANTHER" id="PTHR42928:SF5">
    <property type="entry name" value="BLR1237 PROTEIN"/>
    <property type="match status" value="1"/>
</dbReference>
<gene>
    <name evidence="2" type="ORF">GON04_03505</name>
</gene>
<accession>A0A6N8INU2</accession>
<dbReference type="PIRSF" id="PIRSF017082">
    <property type="entry name" value="YflP"/>
    <property type="match status" value="1"/>
</dbReference>
<dbReference type="RefSeq" id="WP_157396599.1">
    <property type="nucleotide sequence ID" value="NZ_WSEL01000003.1"/>
</dbReference>
<dbReference type="InterPro" id="IPR042100">
    <property type="entry name" value="Bug_dom1"/>
</dbReference>
<dbReference type="Proteomes" id="UP000469385">
    <property type="component" value="Unassembled WGS sequence"/>
</dbReference>
<dbReference type="CDD" id="cd13578">
    <property type="entry name" value="PBP2_Bug27"/>
    <property type="match status" value="1"/>
</dbReference>
<dbReference type="Gene3D" id="3.40.190.150">
    <property type="entry name" value="Bordetella uptake gene, domain 1"/>
    <property type="match status" value="1"/>
</dbReference>
<comment type="similarity">
    <text evidence="1">Belongs to the UPF0065 (bug) family.</text>
</comment>
<comment type="caution">
    <text evidence="2">The sequence shown here is derived from an EMBL/GenBank/DDBJ whole genome shotgun (WGS) entry which is preliminary data.</text>
</comment>
<dbReference type="InterPro" id="IPR006311">
    <property type="entry name" value="TAT_signal"/>
</dbReference>
<dbReference type="Gene3D" id="3.40.190.10">
    <property type="entry name" value="Periplasmic binding protein-like II"/>
    <property type="match status" value="1"/>
</dbReference>
<evidence type="ECO:0000313" key="2">
    <source>
        <dbReference type="EMBL" id="MVQ28498.1"/>
    </source>
</evidence>
<reference evidence="2 3" key="1">
    <citation type="submission" date="2019-12" db="EMBL/GenBank/DDBJ databases">
        <authorList>
            <person name="Huq M.A."/>
        </authorList>
    </citation>
    <scope>NUCLEOTIDE SEQUENCE [LARGE SCALE GENOMIC DNA]</scope>
    <source>
        <strain evidence="2 3">MAH-25</strain>
    </source>
</reference>
<dbReference type="AlphaFoldDB" id="A0A6N8INU2"/>
<dbReference type="PANTHER" id="PTHR42928">
    <property type="entry name" value="TRICARBOXYLATE-BINDING PROTEIN"/>
    <property type="match status" value="1"/>
</dbReference>
<name>A0A6N8INU2_9BURK</name>
<keyword evidence="3" id="KW-1185">Reference proteome</keyword>
<dbReference type="EMBL" id="WSEL01000003">
    <property type="protein sequence ID" value="MVQ28498.1"/>
    <property type="molecule type" value="Genomic_DNA"/>
</dbReference>
<evidence type="ECO:0000313" key="3">
    <source>
        <dbReference type="Proteomes" id="UP000469385"/>
    </source>
</evidence>
<sequence>MKPSKPHEGLGRRAWLQAAGATALTLGLPGLGRAQGSYPNQPIRIVIPFAAGGTLDVAVRPLAQVMSGPLGQNIIIDNKAGANGVIGTEYVARAAPDGYTLLAVTASFALNATMYKDLRYDVIKDFAPVAGLMQGTGFVLIVHPSVPANTVQELIALDRKAPGKLTYSSPGVGNTIHIATELFNQRAGTQLLHVPYKGSAPSLQAVVSGEAQVAIMPPGIVMPFIRSGKLRALGFTGPQRMPELPEVPIMAEAGVKDFVFSGTWMGLFAPAATPRPIVNRLHAEVVKALQQPALRQTLAGAVAGYVPDGSTPEHFGAQVQDDVKRYGDILRKFNIKAD</sequence>
<dbReference type="PROSITE" id="PS51318">
    <property type="entry name" value="TAT"/>
    <property type="match status" value="1"/>
</dbReference>
<protein>
    <submittedName>
        <fullName evidence="2">Tripartite tricarboxylate transporter substrate binding protein</fullName>
    </submittedName>
</protein>
<dbReference type="Pfam" id="PF03401">
    <property type="entry name" value="TctC"/>
    <property type="match status" value="1"/>
</dbReference>
<evidence type="ECO:0000256" key="1">
    <source>
        <dbReference type="ARBA" id="ARBA00006987"/>
    </source>
</evidence>
<proteinExistence type="inferred from homology"/>
<organism evidence="2 3">
    <name type="scientific">Ramlibacter pinisoli</name>
    <dbReference type="NCBI Taxonomy" id="2682844"/>
    <lineage>
        <taxon>Bacteria</taxon>
        <taxon>Pseudomonadati</taxon>
        <taxon>Pseudomonadota</taxon>
        <taxon>Betaproteobacteria</taxon>
        <taxon>Burkholderiales</taxon>
        <taxon>Comamonadaceae</taxon>
        <taxon>Ramlibacter</taxon>
    </lineage>
</organism>